<dbReference type="AlphaFoldDB" id="A0AAD5ITB0"/>
<reference evidence="4" key="1">
    <citation type="journal article" date="2022" name="Plant J.">
        <title>Strategies of tolerance reflected in two North American maple genomes.</title>
        <authorList>
            <person name="McEvoy S.L."/>
            <person name="Sezen U.U."/>
            <person name="Trouern-Trend A."/>
            <person name="McMahon S.M."/>
            <person name="Schaberg P.G."/>
            <person name="Yang J."/>
            <person name="Wegrzyn J.L."/>
            <person name="Swenson N.G."/>
        </authorList>
    </citation>
    <scope>NUCLEOTIDE SEQUENCE</scope>
    <source>
        <strain evidence="4">91603</strain>
    </source>
</reference>
<proteinExistence type="inferred from homology"/>
<dbReference type="InterPro" id="IPR011990">
    <property type="entry name" value="TPR-like_helical_dom_sf"/>
</dbReference>
<evidence type="ECO:0000256" key="2">
    <source>
        <dbReference type="ARBA" id="ARBA00022737"/>
    </source>
</evidence>
<protein>
    <recommendedName>
        <fullName evidence="6">Pentatricopeptide repeat-containing protein</fullName>
    </recommendedName>
</protein>
<evidence type="ECO:0000313" key="5">
    <source>
        <dbReference type="Proteomes" id="UP001064489"/>
    </source>
</evidence>
<dbReference type="Pfam" id="PF13812">
    <property type="entry name" value="PPR_3"/>
    <property type="match status" value="1"/>
</dbReference>
<gene>
    <name evidence="4" type="ORF">LWI28_002173</name>
</gene>
<reference evidence="4" key="2">
    <citation type="submission" date="2023-02" db="EMBL/GenBank/DDBJ databases">
        <authorList>
            <person name="Swenson N.G."/>
            <person name="Wegrzyn J.L."/>
            <person name="Mcevoy S.L."/>
        </authorList>
    </citation>
    <scope>NUCLEOTIDE SEQUENCE</scope>
    <source>
        <strain evidence="4">91603</strain>
        <tissue evidence="4">Leaf</tissue>
    </source>
</reference>
<accession>A0AAD5ITB0</accession>
<feature type="repeat" description="PPR" evidence="3">
    <location>
        <begin position="152"/>
        <end position="186"/>
    </location>
</feature>
<evidence type="ECO:0008006" key="6">
    <source>
        <dbReference type="Google" id="ProtNLM"/>
    </source>
</evidence>
<dbReference type="NCBIfam" id="TIGR00756">
    <property type="entry name" value="PPR"/>
    <property type="match status" value="1"/>
</dbReference>
<sequence>MTTLLSSISHSRGSIPRNGVSSLSKLFTTLHPESKSKDLLMAEEDRARFREFLHGKCKSGKIDLNEAFYFFDYMIHMQPTPPMSSFGILLTALVKNKHYADVISLHTRMNFVGLVPNLITSNILINCFYKMSRVCDGFVVFGALLRRDFNPSDVTFTCLIKGLCTEGKPMEATRLLKKMIAFGCRPSVVTFATVIHGLCQVKIRLLPSGYMNK</sequence>
<name>A0AAD5ITB0_ACENE</name>
<dbReference type="Gene3D" id="1.25.40.10">
    <property type="entry name" value="Tetratricopeptide repeat domain"/>
    <property type="match status" value="2"/>
</dbReference>
<dbReference type="EMBL" id="JAJSOW010000102">
    <property type="protein sequence ID" value="KAI9176388.1"/>
    <property type="molecule type" value="Genomic_DNA"/>
</dbReference>
<dbReference type="PANTHER" id="PTHR47941">
    <property type="entry name" value="PENTATRICOPEPTIDE REPEAT-CONTAINING PROTEIN 3, MITOCHONDRIAL"/>
    <property type="match status" value="1"/>
</dbReference>
<dbReference type="InterPro" id="IPR002885">
    <property type="entry name" value="PPR_rpt"/>
</dbReference>
<dbReference type="Pfam" id="PF13041">
    <property type="entry name" value="PPR_2"/>
    <property type="match status" value="1"/>
</dbReference>
<comment type="caution">
    <text evidence="4">The sequence shown here is derived from an EMBL/GenBank/DDBJ whole genome shotgun (WGS) entry which is preliminary data.</text>
</comment>
<dbReference type="PROSITE" id="PS51375">
    <property type="entry name" value="PPR"/>
    <property type="match status" value="1"/>
</dbReference>
<evidence type="ECO:0000256" key="3">
    <source>
        <dbReference type="PROSITE-ProRule" id="PRU00708"/>
    </source>
</evidence>
<evidence type="ECO:0000256" key="1">
    <source>
        <dbReference type="ARBA" id="ARBA00007626"/>
    </source>
</evidence>
<keyword evidence="2" id="KW-0677">Repeat</keyword>
<organism evidence="4 5">
    <name type="scientific">Acer negundo</name>
    <name type="common">Box elder</name>
    <dbReference type="NCBI Taxonomy" id="4023"/>
    <lineage>
        <taxon>Eukaryota</taxon>
        <taxon>Viridiplantae</taxon>
        <taxon>Streptophyta</taxon>
        <taxon>Embryophyta</taxon>
        <taxon>Tracheophyta</taxon>
        <taxon>Spermatophyta</taxon>
        <taxon>Magnoliopsida</taxon>
        <taxon>eudicotyledons</taxon>
        <taxon>Gunneridae</taxon>
        <taxon>Pentapetalae</taxon>
        <taxon>rosids</taxon>
        <taxon>malvids</taxon>
        <taxon>Sapindales</taxon>
        <taxon>Sapindaceae</taxon>
        <taxon>Hippocastanoideae</taxon>
        <taxon>Acereae</taxon>
        <taxon>Acer</taxon>
    </lineage>
</organism>
<comment type="similarity">
    <text evidence="1">Belongs to the PPR family. P subfamily.</text>
</comment>
<dbReference type="Proteomes" id="UP001064489">
    <property type="component" value="Chromosome 5"/>
</dbReference>
<evidence type="ECO:0000313" key="4">
    <source>
        <dbReference type="EMBL" id="KAI9176388.1"/>
    </source>
</evidence>
<keyword evidence="5" id="KW-1185">Reference proteome</keyword>